<feature type="chain" id="PRO_5038756227" description="Gram-positive cocci surface proteins LPxTG domain-containing protein" evidence="7">
    <location>
        <begin position="33"/>
        <end position="314"/>
    </location>
</feature>
<keyword evidence="6" id="KW-1133">Transmembrane helix</keyword>
<evidence type="ECO:0000313" key="9">
    <source>
        <dbReference type="EMBL" id="NJQ07774.1"/>
    </source>
</evidence>
<dbReference type="NCBIfam" id="NF041527">
    <property type="entry name" value="SCO1860_LAETG"/>
    <property type="match status" value="1"/>
</dbReference>
<proteinExistence type="predicted"/>
<keyword evidence="1" id="KW-0134">Cell wall</keyword>
<dbReference type="PROSITE" id="PS50847">
    <property type="entry name" value="GRAM_POS_ANCHORING"/>
    <property type="match status" value="1"/>
</dbReference>
<keyword evidence="6" id="KW-0812">Transmembrane</keyword>
<dbReference type="AlphaFoldDB" id="A0A7X6D406"/>
<evidence type="ECO:0000256" key="1">
    <source>
        <dbReference type="ARBA" id="ARBA00022512"/>
    </source>
</evidence>
<dbReference type="Proteomes" id="UP000578686">
    <property type="component" value="Unassembled WGS sequence"/>
</dbReference>
<feature type="domain" description="Gram-positive cocci surface proteins LPxTG" evidence="8">
    <location>
        <begin position="277"/>
        <end position="314"/>
    </location>
</feature>
<gene>
    <name evidence="9" type="ORF">HCN56_19840</name>
</gene>
<dbReference type="InterPro" id="IPR019931">
    <property type="entry name" value="LPXTG_anchor"/>
</dbReference>
<keyword evidence="6" id="KW-0472">Membrane</keyword>
<evidence type="ECO:0000256" key="7">
    <source>
        <dbReference type="SAM" id="SignalP"/>
    </source>
</evidence>
<evidence type="ECO:0000256" key="2">
    <source>
        <dbReference type="ARBA" id="ARBA00022525"/>
    </source>
</evidence>
<evidence type="ECO:0000256" key="6">
    <source>
        <dbReference type="SAM" id="Phobius"/>
    </source>
</evidence>
<evidence type="ECO:0000256" key="4">
    <source>
        <dbReference type="ARBA" id="ARBA00023088"/>
    </source>
</evidence>
<accession>A0A7X6D406</accession>
<keyword evidence="2" id="KW-0964">Secreted</keyword>
<name>A0A7X6D406_9ACTN</name>
<dbReference type="EMBL" id="JAAVJD010000198">
    <property type="protein sequence ID" value="NJQ07774.1"/>
    <property type="molecule type" value="Genomic_DNA"/>
</dbReference>
<dbReference type="RefSeq" id="WP_167973077.1">
    <property type="nucleotide sequence ID" value="NZ_BHZG01000156.1"/>
</dbReference>
<keyword evidence="3 7" id="KW-0732">Signal</keyword>
<dbReference type="InterPro" id="IPR048202">
    <property type="entry name" value="SCO1860-like"/>
</dbReference>
<keyword evidence="4" id="KW-0572">Peptidoglycan-anchor</keyword>
<sequence>MYNSAFRRPGPRRAATLIATALLLSSAAPAVATGAEETGETGKASAVVLRSGLQVSLLNKAVELPLDLTLNEVGAPEGGQESAEKTALTATLDGVDQGRPFHLLRADVASATATVDDETAVGEVKLVNAAVHVPGLPGTSIISVESVTARATCTAGEQPEALAELPATVDVLGTEVAVTLGGTTSVDIPGVGTVELALAAEETTDTTAAATALQLDVAVNPLNLNVAEVEGSVTLAAAGCESPVAAPEPEPEPEPEEPGKTPQTGGEEEVETKTPDLAETGGDSRTPIIAACAAALVAAGGGLMFLRRRNAGRD</sequence>
<evidence type="ECO:0000256" key="5">
    <source>
        <dbReference type="SAM" id="MobiDB-lite"/>
    </source>
</evidence>
<comment type="caution">
    <text evidence="9">The sequence shown here is derived from an EMBL/GenBank/DDBJ whole genome shotgun (WGS) entry which is preliminary data.</text>
</comment>
<feature type="region of interest" description="Disordered" evidence="5">
    <location>
        <begin position="241"/>
        <end position="284"/>
    </location>
</feature>
<feature type="transmembrane region" description="Helical" evidence="6">
    <location>
        <begin position="288"/>
        <end position="306"/>
    </location>
</feature>
<reference evidence="9 10" key="1">
    <citation type="submission" date="2020-03" db="EMBL/GenBank/DDBJ databases">
        <title>Draft genome of Streptomyces sp. ventii, isolated from the Axial Seamount in the Pacific Ocean, and resequencing of the two type strains Streptomyces lonarensis strain NCL 716 and Streptomyces bohaiensis strain 11A07.</title>
        <authorList>
            <person name="Loughran R.M."/>
            <person name="Pfannmuller K.M."/>
            <person name="Wasson B.J."/>
            <person name="Deadmond M.C."/>
            <person name="Paddock B.E."/>
            <person name="Koyack M.J."/>
            <person name="Gallegos D.A."/>
            <person name="Mitchell E.A."/>
            <person name="Ushijima B."/>
            <person name="Saw J.H."/>
            <person name="Mcphail K.L."/>
            <person name="Videau P."/>
        </authorList>
    </citation>
    <scope>NUCLEOTIDE SEQUENCE [LARGE SCALE GENOMIC DNA]</scope>
    <source>
        <strain evidence="9 10">NCL716</strain>
    </source>
</reference>
<feature type="signal peptide" evidence="7">
    <location>
        <begin position="1"/>
        <end position="32"/>
    </location>
</feature>
<evidence type="ECO:0000256" key="3">
    <source>
        <dbReference type="ARBA" id="ARBA00022729"/>
    </source>
</evidence>
<keyword evidence="10" id="KW-1185">Reference proteome</keyword>
<organism evidence="9 10">
    <name type="scientific">Streptomyces lonarensis</name>
    <dbReference type="NCBI Taxonomy" id="700599"/>
    <lineage>
        <taxon>Bacteria</taxon>
        <taxon>Bacillati</taxon>
        <taxon>Actinomycetota</taxon>
        <taxon>Actinomycetes</taxon>
        <taxon>Kitasatosporales</taxon>
        <taxon>Streptomycetaceae</taxon>
        <taxon>Streptomyces</taxon>
    </lineage>
</organism>
<evidence type="ECO:0000259" key="8">
    <source>
        <dbReference type="PROSITE" id="PS50847"/>
    </source>
</evidence>
<protein>
    <recommendedName>
        <fullName evidence="8">Gram-positive cocci surface proteins LPxTG domain-containing protein</fullName>
    </recommendedName>
</protein>
<dbReference type="NCBIfam" id="NF041528">
    <property type="entry name" value="strep_LAETG"/>
    <property type="match status" value="1"/>
</dbReference>
<evidence type="ECO:0000313" key="10">
    <source>
        <dbReference type="Proteomes" id="UP000578686"/>
    </source>
</evidence>